<evidence type="ECO:0000313" key="11">
    <source>
        <dbReference type="Proteomes" id="UP000034406"/>
    </source>
</evidence>
<protein>
    <submittedName>
        <fullName evidence="10">Membrane family protein</fullName>
    </submittedName>
</protein>
<evidence type="ECO:0000256" key="3">
    <source>
        <dbReference type="ARBA" id="ARBA00022676"/>
    </source>
</evidence>
<evidence type="ECO:0000256" key="5">
    <source>
        <dbReference type="ARBA" id="ARBA00022692"/>
    </source>
</evidence>
<feature type="transmembrane region" description="Helical" evidence="8">
    <location>
        <begin position="302"/>
        <end position="320"/>
    </location>
</feature>
<feature type="transmembrane region" description="Helical" evidence="8">
    <location>
        <begin position="186"/>
        <end position="206"/>
    </location>
</feature>
<feature type="transmembrane region" description="Helical" evidence="8">
    <location>
        <begin position="252"/>
        <end position="272"/>
    </location>
</feature>
<keyword evidence="6 8" id="KW-1133">Transmembrane helix</keyword>
<feature type="transmembrane region" description="Helical" evidence="8">
    <location>
        <begin position="122"/>
        <end position="141"/>
    </location>
</feature>
<feature type="transmembrane region" description="Helical" evidence="8">
    <location>
        <begin position="99"/>
        <end position="116"/>
    </location>
</feature>
<feature type="transmembrane region" description="Helical" evidence="8">
    <location>
        <begin position="327"/>
        <end position="345"/>
    </location>
</feature>
<dbReference type="PANTHER" id="PTHR33908">
    <property type="entry name" value="MANNOSYLTRANSFERASE YKCB-RELATED"/>
    <property type="match status" value="1"/>
</dbReference>
<dbReference type="AlphaFoldDB" id="A0A0G0K4V2"/>
<name>A0A0G0K4V2_9BACT</name>
<evidence type="ECO:0000256" key="4">
    <source>
        <dbReference type="ARBA" id="ARBA00022679"/>
    </source>
</evidence>
<keyword evidence="3" id="KW-0328">Glycosyltransferase</keyword>
<dbReference type="InterPro" id="IPR038731">
    <property type="entry name" value="RgtA/B/C-like"/>
</dbReference>
<comment type="caution">
    <text evidence="10">The sequence shown here is derived from an EMBL/GenBank/DDBJ whole genome shotgun (WGS) entry which is preliminary data.</text>
</comment>
<feature type="transmembrane region" description="Helical" evidence="8">
    <location>
        <begin position="279"/>
        <end position="296"/>
    </location>
</feature>
<gene>
    <name evidence="10" type="ORF">US90_C0006G0048</name>
</gene>
<feature type="transmembrane region" description="Helical" evidence="8">
    <location>
        <begin position="226"/>
        <end position="246"/>
    </location>
</feature>
<comment type="subcellular location">
    <subcellularLocation>
        <location evidence="1">Cell membrane</location>
        <topology evidence="1">Multi-pass membrane protein</topology>
    </subcellularLocation>
</comment>
<keyword evidence="2" id="KW-1003">Cell membrane</keyword>
<dbReference type="EMBL" id="LBUT01000006">
    <property type="protein sequence ID" value="KKQ70495.1"/>
    <property type="molecule type" value="Genomic_DNA"/>
</dbReference>
<dbReference type="GO" id="GO:0016763">
    <property type="term" value="F:pentosyltransferase activity"/>
    <property type="evidence" value="ECO:0007669"/>
    <property type="project" value="TreeGrafter"/>
</dbReference>
<sequence length="437" mass="51546">MLTVLLFFFGLVFRLISINQSIWLDEAISANVAAKLNYHQIITGFSPFDFHPPLFYLTLKFWSQLFGPSVISLRLLSILFSLATAYIVFLICQKFYSKVAYWATAFFMFNPLIIYYSQEIRMYSMVTFFLTASFYLMLIIAHQKHSTKHLLLFNFFTFLSFSTFYGSIFFLFAIYLYLLLHTKKSLFLKTLPGILLSLLILSPLLLSQFKNSRIMLQLVPHWDLVLGKVTLKNLLLIPVKFAIGHISFLPKYFYYFISSIWTIFIFTSYIFTAKHHQKLLYFFIFPLFIATLFSLSSPMLQYFRFIYLIPILAISLSLINSKFIKSIILFGFVIFSLIYLINPTFHREDWQSLSVNLSPQTSVWMIPSFADPLKYYYPDIVINDISKVSQNSPSRLYVIPYGEAIHGIDHQKILETNDYIFQYSRDYRQLNLQYWER</sequence>
<dbReference type="STRING" id="1618490.US90_C0006G0048"/>
<evidence type="ECO:0000256" key="1">
    <source>
        <dbReference type="ARBA" id="ARBA00004651"/>
    </source>
</evidence>
<feature type="transmembrane region" description="Helical" evidence="8">
    <location>
        <begin position="71"/>
        <end position="92"/>
    </location>
</feature>
<dbReference type="GO" id="GO:0005886">
    <property type="term" value="C:plasma membrane"/>
    <property type="evidence" value="ECO:0007669"/>
    <property type="project" value="UniProtKB-SubCell"/>
</dbReference>
<proteinExistence type="predicted"/>
<evidence type="ECO:0000256" key="7">
    <source>
        <dbReference type="ARBA" id="ARBA00023136"/>
    </source>
</evidence>
<dbReference type="PANTHER" id="PTHR33908:SF11">
    <property type="entry name" value="MEMBRANE PROTEIN"/>
    <property type="match status" value="1"/>
</dbReference>
<organism evidence="10 11">
    <name type="scientific">Candidatus Shapirobacteria bacterium GW2011_GWE2_38_30</name>
    <dbReference type="NCBI Taxonomy" id="1618490"/>
    <lineage>
        <taxon>Bacteria</taxon>
        <taxon>Candidatus Shapironibacteriota</taxon>
    </lineage>
</organism>
<feature type="transmembrane region" description="Helical" evidence="8">
    <location>
        <begin position="153"/>
        <end position="180"/>
    </location>
</feature>
<evidence type="ECO:0000259" key="9">
    <source>
        <dbReference type="Pfam" id="PF13231"/>
    </source>
</evidence>
<evidence type="ECO:0000256" key="6">
    <source>
        <dbReference type="ARBA" id="ARBA00022989"/>
    </source>
</evidence>
<dbReference type="Pfam" id="PF13231">
    <property type="entry name" value="PMT_2"/>
    <property type="match status" value="1"/>
</dbReference>
<feature type="domain" description="Glycosyltransferase RgtA/B/C/D-like" evidence="9">
    <location>
        <begin position="51"/>
        <end position="205"/>
    </location>
</feature>
<dbReference type="GO" id="GO:0009103">
    <property type="term" value="P:lipopolysaccharide biosynthetic process"/>
    <property type="evidence" value="ECO:0007669"/>
    <property type="project" value="UniProtKB-ARBA"/>
</dbReference>
<evidence type="ECO:0000256" key="2">
    <source>
        <dbReference type="ARBA" id="ARBA00022475"/>
    </source>
</evidence>
<evidence type="ECO:0000313" key="10">
    <source>
        <dbReference type="EMBL" id="KKQ70495.1"/>
    </source>
</evidence>
<evidence type="ECO:0000256" key="8">
    <source>
        <dbReference type="SAM" id="Phobius"/>
    </source>
</evidence>
<keyword evidence="7 8" id="KW-0472">Membrane</keyword>
<dbReference type="InterPro" id="IPR050297">
    <property type="entry name" value="LipidA_mod_glycosyltrf_83"/>
</dbReference>
<keyword evidence="4" id="KW-0808">Transferase</keyword>
<dbReference type="Proteomes" id="UP000034406">
    <property type="component" value="Unassembled WGS sequence"/>
</dbReference>
<keyword evidence="5 8" id="KW-0812">Transmembrane</keyword>
<reference evidence="10 11" key="1">
    <citation type="journal article" date="2015" name="Nature">
        <title>rRNA introns, odd ribosomes, and small enigmatic genomes across a large radiation of phyla.</title>
        <authorList>
            <person name="Brown C.T."/>
            <person name="Hug L.A."/>
            <person name="Thomas B.C."/>
            <person name="Sharon I."/>
            <person name="Castelle C.J."/>
            <person name="Singh A."/>
            <person name="Wilkins M.J."/>
            <person name="Williams K.H."/>
            <person name="Banfield J.F."/>
        </authorList>
    </citation>
    <scope>NUCLEOTIDE SEQUENCE [LARGE SCALE GENOMIC DNA]</scope>
</reference>
<accession>A0A0G0K4V2</accession>